<reference evidence="2" key="1">
    <citation type="submission" date="2020-05" db="EMBL/GenBank/DDBJ databases">
        <title>WGS assembly of Panicum virgatum.</title>
        <authorList>
            <person name="Lovell J.T."/>
            <person name="Jenkins J."/>
            <person name="Shu S."/>
            <person name="Juenger T.E."/>
            <person name="Schmutz J."/>
        </authorList>
    </citation>
    <scope>NUCLEOTIDE SEQUENCE</scope>
    <source>
        <strain evidence="2">AP13</strain>
    </source>
</reference>
<gene>
    <name evidence="2" type="ORF">PVAP13_7NG123056</name>
</gene>
<protein>
    <submittedName>
        <fullName evidence="2">Uncharacterized protein</fullName>
    </submittedName>
</protein>
<proteinExistence type="predicted"/>
<evidence type="ECO:0000313" key="3">
    <source>
        <dbReference type="Proteomes" id="UP000823388"/>
    </source>
</evidence>
<dbReference type="EMBL" id="CM029050">
    <property type="protein sequence ID" value="KAG2564508.1"/>
    <property type="molecule type" value="Genomic_DNA"/>
</dbReference>
<evidence type="ECO:0000256" key="1">
    <source>
        <dbReference type="SAM" id="MobiDB-lite"/>
    </source>
</evidence>
<keyword evidence="3" id="KW-1185">Reference proteome</keyword>
<dbReference type="Proteomes" id="UP000823388">
    <property type="component" value="Chromosome 7N"/>
</dbReference>
<sequence length="119" mass="12922">MTGMTRTAVAGALPAPRAASPGPPPTRVRCCRCCCPDDGHWSRRGGGGSGGAGSARRARCERLVRRAGLGVLLAVAVGEGEIWGVIHFTVRHPKPGMALVFAFRLLETVMRRWRFLWWL</sequence>
<feature type="region of interest" description="Disordered" evidence="1">
    <location>
        <begin position="1"/>
        <end position="27"/>
    </location>
</feature>
<organism evidence="2 3">
    <name type="scientific">Panicum virgatum</name>
    <name type="common">Blackwell switchgrass</name>
    <dbReference type="NCBI Taxonomy" id="38727"/>
    <lineage>
        <taxon>Eukaryota</taxon>
        <taxon>Viridiplantae</taxon>
        <taxon>Streptophyta</taxon>
        <taxon>Embryophyta</taxon>
        <taxon>Tracheophyta</taxon>
        <taxon>Spermatophyta</taxon>
        <taxon>Magnoliopsida</taxon>
        <taxon>Liliopsida</taxon>
        <taxon>Poales</taxon>
        <taxon>Poaceae</taxon>
        <taxon>PACMAD clade</taxon>
        <taxon>Panicoideae</taxon>
        <taxon>Panicodae</taxon>
        <taxon>Paniceae</taxon>
        <taxon>Panicinae</taxon>
        <taxon>Panicum</taxon>
        <taxon>Panicum sect. Hiantes</taxon>
    </lineage>
</organism>
<name>A0A8T0PU94_PANVG</name>
<comment type="caution">
    <text evidence="2">The sequence shown here is derived from an EMBL/GenBank/DDBJ whole genome shotgun (WGS) entry which is preliminary data.</text>
</comment>
<evidence type="ECO:0000313" key="2">
    <source>
        <dbReference type="EMBL" id="KAG2564508.1"/>
    </source>
</evidence>
<accession>A0A8T0PU94</accession>
<feature type="compositionally biased region" description="Low complexity" evidence="1">
    <location>
        <begin position="8"/>
        <end position="20"/>
    </location>
</feature>
<dbReference type="AlphaFoldDB" id="A0A8T0PU94"/>